<organism evidence="2 3">
    <name type="scientific">Ruminococcus albus 8</name>
    <dbReference type="NCBI Taxonomy" id="246199"/>
    <lineage>
        <taxon>Bacteria</taxon>
        <taxon>Bacillati</taxon>
        <taxon>Bacillota</taxon>
        <taxon>Clostridia</taxon>
        <taxon>Eubacteriales</taxon>
        <taxon>Oscillospiraceae</taxon>
        <taxon>Ruminococcus</taxon>
    </lineage>
</organism>
<proteinExistence type="predicted"/>
<evidence type="ECO:0000313" key="3">
    <source>
        <dbReference type="Proteomes" id="UP000004259"/>
    </source>
</evidence>
<feature type="transmembrane region" description="Helical" evidence="1">
    <location>
        <begin position="253"/>
        <end position="277"/>
    </location>
</feature>
<feature type="transmembrane region" description="Helical" evidence="1">
    <location>
        <begin position="104"/>
        <end position="133"/>
    </location>
</feature>
<dbReference type="STRING" id="246199.CUS_4535"/>
<reference evidence="2 3" key="1">
    <citation type="submission" date="2011-02" db="EMBL/GenBank/DDBJ databases">
        <authorList>
            <person name="Nelson K.E."/>
            <person name="Sutton G."/>
            <person name="Torralba M."/>
            <person name="Durkin S."/>
            <person name="Harkins D."/>
            <person name="Montgomery R."/>
            <person name="Ziemer C."/>
            <person name="Klaassens E."/>
            <person name="Ocuiv P."/>
            <person name="Morrison M."/>
        </authorList>
    </citation>
    <scope>NUCLEOTIDE SEQUENCE [LARGE SCALE GENOMIC DNA]</scope>
    <source>
        <strain evidence="2 3">8</strain>
    </source>
</reference>
<dbReference type="OrthoDB" id="1822563at2"/>
<evidence type="ECO:0000256" key="1">
    <source>
        <dbReference type="SAM" id="Phobius"/>
    </source>
</evidence>
<dbReference type="RefSeq" id="WP_002850379.1">
    <property type="nucleotide sequence ID" value="NZ_ADKM02000090.1"/>
</dbReference>
<protein>
    <submittedName>
        <fullName evidence="2">Conserved domain protein</fullName>
    </submittedName>
</protein>
<sequence>MKKINVKQICSVARAEFISTVINTKIIMIPALIIFIKSFAIDPLLYNAELMGENLNYLEPFIAVVNSETLNLVIPLVFLALISNYPKIDSNTLLYVIRTGRINWYYSMILYLILITMFYLAVVLIGTIVPISLSCTFDNNWSMVVTDFTKRFPEQRYNFGSELLPNNLHNQLSLIDSAVHSTIYMSAYLLIIGLNQFVFALFQMKPFGFVVNGTLISAGAALCAVRTNLMWTMPMANSMTWMHFTQYFSEPVIPIWYSGVYFSLFIAVLLIISCIGIQKFKFSSI</sequence>
<comment type="caution">
    <text evidence="2">The sequence shown here is derived from an EMBL/GenBank/DDBJ whole genome shotgun (WGS) entry which is preliminary data.</text>
</comment>
<gene>
    <name evidence="2" type="ORF">CUS_4535</name>
</gene>
<accession>E9SDD4</accession>
<keyword evidence="1" id="KW-0812">Transmembrane</keyword>
<name>E9SDD4_RUMAL</name>
<dbReference type="eggNOG" id="ENOG502ZMBN">
    <property type="taxonomic scope" value="Bacteria"/>
</dbReference>
<evidence type="ECO:0000313" key="2">
    <source>
        <dbReference type="EMBL" id="EGC02711.1"/>
    </source>
</evidence>
<dbReference type="AlphaFoldDB" id="E9SDD4"/>
<dbReference type="EMBL" id="ADKM02000090">
    <property type="protein sequence ID" value="EGC02711.1"/>
    <property type="molecule type" value="Genomic_DNA"/>
</dbReference>
<feature type="transmembrane region" description="Helical" evidence="1">
    <location>
        <begin position="21"/>
        <end position="41"/>
    </location>
</feature>
<keyword evidence="1" id="KW-0472">Membrane</keyword>
<keyword evidence="1" id="KW-1133">Transmembrane helix</keyword>
<keyword evidence="3" id="KW-1185">Reference proteome</keyword>
<feature type="transmembrane region" description="Helical" evidence="1">
    <location>
        <begin position="61"/>
        <end position="83"/>
    </location>
</feature>
<feature type="transmembrane region" description="Helical" evidence="1">
    <location>
        <begin position="183"/>
        <end position="202"/>
    </location>
</feature>
<dbReference type="Proteomes" id="UP000004259">
    <property type="component" value="Unassembled WGS sequence"/>
</dbReference>
<feature type="transmembrane region" description="Helical" evidence="1">
    <location>
        <begin position="209"/>
        <end position="233"/>
    </location>
</feature>